<accession>A0A807LFM1</accession>
<dbReference type="Gene3D" id="3.40.630.30">
    <property type="match status" value="1"/>
</dbReference>
<dbReference type="RefSeq" id="WP_076769206.1">
    <property type="nucleotide sequence ID" value="NZ_CP019445.1"/>
</dbReference>
<dbReference type="AlphaFoldDB" id="A0A807LFM1"/>
<dbReference type="EMBL" id="CP019445">
    <property type="protein sequence ID" value="APZ04728.1"/>
    <property type="molecule type" value="Genomic_DNA"/>
</dbReference>
<keyword evidence="2" id="KW-1185">Reference proteome</keyword>
<dbReference type="PANTHER" id="PTHR41368:SF1">
    <property type="entry name" value="PROTEIN YGHO"/>
    <property type="match status" value="1"/>
</dbReference>
<dbReference type="SUPFAM" id="SSF55729">
    <property type="entry name" value="Acyl-CoA N-acyltransferases (Nat)"/>
    <property type="match status" value="1"/>
</dbReference>
<dbReference type="KEGG" id="kco:BWI95_06500"/>
<evidence type="ECO:0008006" key="3">
    <source>
        <dbReference type="Google" id="ProtNLM"/>
    </source>
</evidence>
<organism evidence="1 2">
    <name type="scientific">Kosakonia cowanii JCM 10956 = DSM 18146</name>
    <dbReference type="NCBI Taxonomy" id="1300165"/>
    <lineage>
        <taxon>Bacteria</taxon>
        <taxon>Pseudomonadati</taxon>
        <taxon>Pseudomonadota</taxon>
        <taxon>Gammaproteobacteria</taxon>
        <taxon>Enterobacterales</taxon>
        <taxon>Enterobacteriaceae</taxon>
        <taxon>Kosakonia</taxon>
    </lineage>
</organism>
<evidence type="ECO:0000313" key="1">
    <source>
        <dbReference type="EMBL" id="APZ04728.1"/>
    </source>
</evidence>
<name>A0A807LFM1_9ENTR</name>
<sequence length="351" mass="40067">MNRPLIEQEWQAGDTLDKGFLAIAPHIYAHDPYWPGEDEAEMARQFSAANPFMQQGRVWTGYIRDCARLTGFATLNAAGETVVNFGFWETINNRIPNHRLFRALMRWAKAQGASRLIGPINFSTLGKFRLRLDTPTCAPFAGEPYNPPWYQHLLGQMGFQPLARYFSLFEDADVVRQLSLPAEDIGRWRTADFSLQPLTPALWQAHRQALYALITRHFANNIGWSISSEALFDWHFNADTLQPYCQASGSCLAFGPQGDVAGLLFTLADKRQRAGIFKTIMIVPRYRRSLLYATLVRRFLFSFDAQWPRLGAALLNWKGPTTATALRACCSPNKVFHHYGLYYRDVRHELL</sequence>
<dbReference type="InterPro" id="IPR039968">
    <property type="entry name" value="BcerS-like"/>
</dbReference>
<gene>
    <name evidence="1" type="ORF">BWI95_06500</name>
</gene>
<dbReference type="Proteomes" id="UP000187148">
    <property type="component" value="Chromosome"/>
</dbReference>
<protein>
    <recommendedName>
        <fullName evidence="3">N-acetyltransferase domain-containing protein</fullName>
    </recommendedName>
</protein>
<dbReference type="PANTHER" id="PTHR41368">
    <property type="entry name" value="PROTEIN YGHO"/>
    <property type="match status" value="1"/>
</dbReference>
<proteinExistence type="predicted"/>
<reference evidence="1 2" key="1">
    <citation type="submission" date="2017-01" db="EMBL/GenBank/DDBJ databases">
        <authorList>
            <person name="Cao J.-M."/>
        </authorList>
    </citation>
    <scope>NUCLEOTIDE SEQUENCE [LARGE SCALE GENOMIC DNA]</scope>
    <source>
        <strain evidence="1 2">888-76</strain>
    </source>
</reference>
<evidence type="ECO:0000313" key="2">
    <source>
        <dbReference type="Proteomes" id="UP000187148"/>
    </source>
</evidence>
<dbReference type="InterPro" id="IPR016181">
    <property type="entry name" value="Acyl_CoA_acyltransferase"/>
</dbReference>